<dbReference type="EMBL" id="CP061539">
    <property type="protein sequence ID" value="QNV38857.1"/>
    <property type="molecule type" value="Genomic_DNA"/>
</dbReference>
<dbReference type="AlphaFoldDB" id="A0A7H2BGR1"/>
<evidence type="ECO:0000313" key="3">
    <source>
        <dbReference type="Proteomes" id="UP000516404"/>
    </source>
</evidence>
<gene>
    <name evidence="2" type="ORF">IDM49_05520</name>
</gene>
<name>A0A7H2BGR1_9MICC</name>
<dbReference type="Proteomes" id="UP000516404">
    <property type="component" value="Chromosome"/>
</dbReference>
<accession>A0A7H2BGR1</accession>
<proteinExistence type="predicted"/>
<dbReference type="KEGG" id="rter:IDM49_05520"/>
<keyword evidence="3" id="KW-1185">Reference proteome</keyword>
<evidence type="ECO:0000256" key="1">
    <source>
        <dbReference type="SAM" id="Phobius"/>
    </source>
</evidence>
<organism evidence="2 3">
    <name type="scientific">Rothia terrae</name>
    <dbReference type="NCBI Taxonomy" id="396015"/>
    <lineage>
        <taxon>Bacteria</taxon>
        <taxon>Bacillati</taxon>
        <taxon>Actinomycetota</taxon>
        <taxon>Actinomycetes</taxon>
        <taxon>Micrococcales</taxon>
        <taxon>Micrococcaceae</taxon>
        <taxon>Rothia</taxon>
    </lineage>
</organism>
<keyword evidence="1" id="KW-1133">Transmembrane helix</keyword>
<keyword evidence="1" id="KW-0812">Transmembrane</keyword>
<keyword evidence="1" id="KW-0472">Membrane</keyword>
<sequence>MNSLILAAGTVAAEEGAHERMLFGIPTFWFGILFAVGFLAMLLVTISFSGRGIVRSHTATDRLDRDEQVAIRSYQGKHHV</sequence>
<reference evidence="2 3" key="1">
    <citation type="submission" date="2020-09" db="EMBL/GenBank/DDBJ databases">
        <title>Investigation of environmental microbes.</title>
        <authorList>
            <person name="Ou Y."/>
            <person name="Kang Q."/>
        </authorList>
    </citation>
    <scope>NUCLEOTIDE SEQUENCE [LARGE SCALE GENOMIC DNA]</scope>
    <source>
        <strain evidence="2 3">KJZ-14</strain>
    </source>
</reference>
<protein>
    <submittedName>
        <fullName evidence="2">Uncharacterized protein</fullName>
    </submittedName>
</protein>
<evidence type="ECO:0000313" key="2">
    <source>
        <dbReference type="EMBL" id="QNV38857.1"/>
    </source>
</evidence>
<feature type="transmembrane region" description="Helical" evidence="1">
    <location>
        <begin position="23"/>
        <end position="46"/>
    </location>
</feature>